<feature type="transmembrane region" description="Helical" evidence="1">
    <location>
        <begin position="6"/>
        <end position="26"/>
    </location>
</feature>
<organism evidence="2 3">
    <name type="scientific">Paenibacillus validus</name>
    <dbReference type="NCBI Taxonomy" id="44253"/>
    <lineage>
        <taxon>Bacteria</taxon>
        <taxon>Bacillati</taxon>
        <taxon>Bacillota</taxon>
        <taxon>Bacilli</taxon>
        <taxon>Bacillales</taxon>
        <taxon>Paenibacillaceae</taxon>
        <taxon>Paenibacillus</taxon>
    </lineage>
</organism>
<keyword evidence="1" id="KW-0812">Transmembrane</keyword>
<keyword evidence="1" id="KW-1133">Transmembrane helix</keyword>
<keyword evidence="3" id="KW-1185">Reference proteome</keyword>
<comment type="caution">
    <text evidence="2">The sequence shown here is derived from an EMBL/GenBank/DDBJ whole genome shotgun (WGS) entry which is preliminary data.</text>
</comment>
<evidence type="ECO:0000313" key="3">
    <source>
        <dbReference type="Proteomes" id="UP000450917"/>
    </source>
</evidence>
<name>A0A7X3CU65_9BACL</name>
<reference evidence="2 3" key="1">
    <citation type="submission" date="2019-11" db="EMBL/GenBank/DDBJ databases">
        <title>Draft genome sequences of five Paenibacillus species of dairy origin.</title>
        <authorList>
            <person name="Olajide A.M."/>
            <person name="Chen S."/>
            <person name="Lapointe G."/>
        </authorList>
    </citation>
    <scope>NUCLEOTIDE SEQUENCE [LARGE SCALE GENOMIC DNA]</scope>
    <source>
        <strain evidence="2 3">2CS3</strain>
    </source>
</reference>
<proteinExistence type="predicted"/>
<dbReference type="EMBL" id="WNZX01000010">
    <property type="protein sequence ID" value="MUG71769.1"/>
    <property type="molecule type" value="Genomic_DNA"/>
</dbReference>
<dbReference type="RefSeq" id="WP_054797741.1">
    <property type="nucleotide sequence ID" value="NZ_JBDLZV010000001.1"/>
</dbReference>
<dbReference type="AlphaFoldDB" id="A0A7X3CU65"/>
<protein>
    <submittedName>
        <fullName evidence="2">Uncharacterized protein</fullName>
    </submittedName>
</protein>
<keyword evidence="1" id="KW-0472">Membrane</keyword>
<gene>
    <name evidence="2" type="ORF">GNP93_13920</name>
</gene>
<evidence type="ECO:0000256" key="1">
    <source>
        <dbReference type="SAM" id="Phobius"/>
    </source>
</evidence>
<sequence>MKLRLLPVILSVVISSTLLFGGYFAYQSYAMENPLQKIVNGIEGVELVSTHLTADKAAIDVKLAAGKSLREVYSTIQTEGKPVIGDRELQIKVQNGSSPRLDAWWSSVLFEVAQAMETKQYAQIPKTLQAHTGADPNGIRATTEMDDRYVYITLTDGESSKYIMLPRTPAKMGVWPSE</sequence>
<dbReference type="Proteomes" id="UP000450917">
    <property type="component" value="Unassembled WGS sequence"/>
</dbReference>
<evidence type="ECO:0000313" key="2">
    <source>
        <dbReference type="EMBL" id="MUG71769.1"/>
    </source>
</evidence>
<accession>A0A7X3CU65</accession>